<dbReference type="RefSeq" id="XP_040764800.1">
    <property type="nucleotide sequence ID" value="XM_040904332.1"/>
</dbReference>
<accession>A0A165EHG1</accession>
<dbReference type="InterPro" id="IPR014752">
    <property type="entry name" value="Arrestin-like_C"/>
</dbReference>
<dbReference type="PANTHER" id="PTHR11188:SF17">
    <property type="entry name" value="FI21816P1"/>
    <property type="match status" value="1"/>
</dbReference>
<dbReference type="OrthoDB" id="2742096at2759"/>
<dbReference type="InterPro" id="IPR050357">
    <property type="entry name" value="Arrestin_domain-protein"/>
</dbReference>
<dbReference type="SUPFAM" id="SSF81296">
    <property type="entry name" value="E set domains"/>
    <property type="match status" value="1"/>
</dbReference>
<organism evidence="1 2">
    <name type="scientific">Laetiporus sulphureus 93-53</name>
    <dbReference type="NCBI Taxonomy" id="1314785"/>
    <lineage>
        <taxon>Eukaryota</taxon>
        <taxon>Fungi</taxon>
        <taxon>Dikarya</taxon>
        <taxon>Basidiomycota</taxon>
        <taxon>Agaricomycotina</taxon>
        <taxon>Agaricomycetes</taxon>
        <taxon>Polyporales</taxon>
        <taxon>Laetiporus</taxon>
    </lineage>
</organism>
<dbReference type="InterPro" id="IPR014756">
    <property type="entry name" value="Ig_E-set"/>
</dbReference>
<dbReference type="GO" id="GO:0005737">
    <property type="term" value="C:cytoplasm"/>
    <property type="evidence" value="ECO:0007669"/>
    <property type="project" value="TreeGrafter"/>
</dbReference>
<proteinExistence type="predicted"/>
<evidence type="ECO:0000313" key="1">
    <source>
        <dbReference type="EMBL" id="KZT07060.1"/>
    </source>
</evidence>
<reference evidence="1 2" key="1">
    <citation type="journal article" date="2016" name="Mol. Biol. Evol.">
        <title>Comparative Genomics of Early-Diverging Mushroom-Forming Fungi Provides Insights into the Origins of Lignocellulose Decay Capabilities.</title>
        <authorList>
            <person name="Nagy L.G."/>
            <person name="Riley R."/>
            <person name="Tritt A."/>
            <person name="Adam C."/>
            <person name="Daum C."/>
            <person name="Floudas D."/>
            <person name="Sun H."/>
            <person name="Yadav J.S."/>
            <person name="Pangilinan J."/>
            <person name="Larsson K.H."/>
            <person name="Matsuura K."/>
            <person name="Barry K."/>
            <person name="Labutti K."/>
            <person name="Kuo R."/>
            <person name="Ohm R.A."/>
            <person name="Bhattacharya S.S."/>
            <person name="Shirouzu T."/>
            <person name="Yoshinaga Y."/>
            <person name="Martin F.M."/>
            <person name="Grigoriev I.V."/>
            <person name="Hibbett D.S."/>
        </authorList>
    </citation>
    <scope>NUCLEOTIDE SEQUENCE [LARGE SCALE GENOMIC DNA]</scope>
    <source>
        <strain evidence="1 2">93-53</strain>
    </source>
</reference>
<evidence type="ECO:0000313" key="2">
    <source>
        <dbReference type="Proteomes" id="UP000076871"/>
    </source>
</evidence>
<protein>
    <recommendedName>
        <fullName evidence="3">Arrestin-like N-terminal domain-containing protein</fullName>
    </recommendedName>
</protein>
<dbReference type="EMBL" id="KV427621">
    <property type="protein sequence ID" value="KZT07060.1"/>
    <property type="molecule type" value="Genomic_DNA"/>
</dbReference>
<sequence length="372" mass="41887">MAPPSVTVYTLRGGFLAGDVFYGTVELNFRALQEEQVEEVHVKLRGYAATSIFRNNQRARQIVELVRLDQSLWTRGTLYPPPGSDVLSIPFRFLLPAELPPSFIFRHPVADAYIRYHVEAVGVRPGLLKMNKRCLRPFIVFTPDEAGSLVKPELQIGQLWTGAWLTATEHKRIRRAFWGDYGDVQLEFKRPSAVVYPVLSDIPFVITIATISKPIKLEDGKKPWPSPPLEPSAVHLELKHTVWVQAGIWDQTSTQTLTSLGGMGGSIGSVSIETHEDEWLPDDEDKKKGRWRKKVSFSSSFKLKHTPTFNFPFITLEYFLHVKVHFGGLLNSLSIDIPTTVGSGMTPLTGDVDLDNQRDEALPRFEDLDLPP</sequence>
<dbReference type="GO" id="GO:0015031">
    <property type="term" value="P:protein transport"/>
    <property type="evidence" value="ECO:0007669"/>
    <property type="project" value="TreeGrafter"/>
</dbReference>
<gene>
    <name evidence="1" type="ORF">LAESUDRAFT_652064</name>
</gene>
<name>A0A165EHG1_9APHY</name>
<dbReference type="Gene3D" id="2.60.40.640">
    <property type="match status" value="1"/>
</dbReference>
<dbReference type="AlphaFoldDB" id="A0A165EHG1"/>
<keyword evidence="2" id="KW-1185">Reference proteome</keyword>
<dbReference type="PANTHER" id="PTHR11188">
    <property type="entry name" value="ARRESTIN DOMAIN CONTAINING PROTEIN"/>
    <property type="match status" value="1"/>
</dbReference>
<dbReference type="GeneID" id="63821362"/>
<dbReference type="InParanoid" id="A0A165EHG1"/>
<dbReference type="STRING" id="1314785.A0A165EHG1"/>
<dbReference type="Proteomes" id="UP000076871">
    <property type="component" value="Unassembled WGS sequence"/>
</dbReference>
<evidence type="ECO:0008006" key="3">
    <source>
        <dbReference type="Google" id="ProtNLM"/>
    </source>
</evidence>